<dbReference type="KEGG" id="tvr:TVD_09505"/>
<dbReference type="RefSeq" id="WP_047251474.1">
    <property type="nucleotide sequence ID" value="NZ_CP011367.1"/>
</dbReference>
<reference evidence="5 6" key="1">
    <citation type="submission" date="2015-04" db="EMBL/GenBank/DDBJ databases">
        <title>Complete Sequence for the Genome of the Thioalkalivibrio versutus D301.</title>
        <authorList>
            <person name="Mu T."/>
            <person name="Zhou J."/>
            <person name="Xu X."/>
        </authorList>
    </citation>
    <scope>NUCLEOTIDE SEQUENCE [LARGE SCALE GENOMIC DNA]</scope>
    <source>
        <strain evidence="5 6">D301</strain>
    </source>
</reference>
<keyword evidence="2" id="KW-0456">Lyase</keyword>
<comment type="similarity">
    <text evidence="3">Belongs to the peptidase C56 family. HSP31-like subfamily.</text>
</comment>
<evidence type="ECO:0000256" key="3">
    <source>
        <dbReference type="ARBA" id="ARBA00038493"/>
    </source>
</evidence>
<name>A0A0G3G2V6_9GAMM</name>
<dbReference type="STRING" id="106634.TVD_09505"/>
<dbReference type="PANTHER" id="PTHR48094:SF11">
    <property type="entry name" value="GLUTATHIONE-INDEPENDENT GLYOXALASE HSP31-RELATED"/>
    <property type="match status" value="1"/>
</dbReference>
<dbReference type="GO" id="GO:0019243">
    <property type="term" value="P:methylglyoxal catabolic process to D-lactate via S-lactoyl-glutathione"/>
    <property type="evidence" value="ECO:0007669"/>
    <property type="project" value="TreeGrafter"/>
</dbReference>
<dbReference type="SUPFAM" id="SSF52317">
    <property type="entry name" value="Class I glutamine amidotransferase-like"/>
    <property type="match status" value="1"/>
</dbReference>
<sequence>MSQTILMVVTSHGEIAPGQATGVWFDEFAEPYDRFRKAGFEVKVASPKGGPVPLDPKSLEASHAGSAAVAAQEALDDTIALNEHTNHGAYAAIFFPGGHGTMFDLPDNPHVQRLVAEFMDNDKVVGAVCHGPACLVGAMLADGSSAVKGRKVAAFTNSEEKAVQLDTAMPFLLQDKLQELGGEVDTADDWADHVVVDGKLVTGQNPQSSKSVADAIVRLLRETD</sequence>
<dbReference type="PANTHER" id="PTHR48094">
    <property type="entry name" value="PROTEIN/NUCLEIC ACID DEGLYCASE DJ-1-RELATED"/>
    <property type="match status" value="1"/>
</dbReference>
<proteinExistence type="inferred from homology"/>
<accession>A0A0G3G2V6</accession>
<gene>
    <name evidence="5" type="ORF">TVD_09505</name>
</gene>
<evidence type="ECO:0000313" key="6">
    <source>
        <dbReference type="Proteomes" id="UP000064201"/>
    </source>
</evidence>
<dbReference type="OrthoDB" id="9792284at2"/>
<evidence type="ECO:0000313" key="5">
    <source>
        <dbReference type="EMBL" id="AKJ95578.1"/>
    </source>
</evidence>
<dbReference type="PATRIC" id="fig|106634.4.peg.1947"/>
<evidence type="ECO:0000256" key="2">
    <source>
        <dbReference type="ARBA" id="ARBA00023239"/>
    </source>
</evidence>
<dbReference type="CDD" id="cd03141">
    <property type="entry name" value="GATase1_Hsp31_like"/>
    <property type="match status" value="1"/>
</dbReference>
<feature type="domain" description="DJ-1/PfpI" evidence="4">
    <location>
        <begin position="27"/>
        <end position="217"/>
    </location>
</feature>
<evidence type="ECO:0000259" key="4">
    <source>
        <dbReference type="Pfam" id="PF01965"/>
    </source>
</evidence>
<protein>
    <submittedName>
        <fullName evidence="5">NonF</fullName>
    </submittedName>
</protein>
<dbReference type="AlphaFoldDB" id="A0A0G3G2V6"/>
<dbReference type="Proteomes" id="UP000064201">
    <property type="component" value="Chromosome"/>
</dbReference>
<dbReference type="Gene3D" id="3.40.50.880">
    <property type="match status" value="1"/>
</dbReference>
<keyword evidence="6" id="KW-1185">Reference proteome</keyword>
<dbReference type="Pfam" id="PF01965">
    <property type="entry name" value="DJ-1_PfpI"/>
    <property type="match status" value="1"/>
</dbReference>
<dbReference type="InterPro" id="IPR029062">
    <property type="entry name" value="Class_I_gatase-like"/>
</dbReference>
<organism evidence="5 6">
    <name type="scientific">Thioalkalivibrio versutus</name>
    <dbReference type="NCBI Taxonomy" id="106634"/>
    <lineage>
        <taxon>Bacteria</taxon>
        <taxon>Pseudomonadati</taxon>
        <taxon>Pseudomonadota</taxon>
        <taxon>Gammaproteobacteria</taxon>
        <taxon>Chromatiales</taxon>
        <taxon>Ectothiorhodospiraceae</taxon>
        <taxon>Thioalkalivibrio</taxon>
    </lineage>
</organism>
<keyword evidence="1" id="KW-0346">Stress response</keyword>
<dbReference type="GO" id="GO:0005737">
    <property type="term" value="C:cytoplasm"/>
    <property type="evidence" value="ECO:0007669"/>
    <property type="project" value="TreeGrafter"/>
</dbReference>
<dbReference type="InterPro" id="IPR002818">
    <property type="entry name" value="DJ-1/PfpI"/>
</dbReference>
<evidence type="ECO:0000256" key="1">
    <source>
        <dbReference type="ARBA" id="ARBA00023016"/>
    </source>
</evidence>
<dbReference type="EMBL" id="CP011367">
    <property type="protein sequence ID" value="AKJ95578.1"/>
    <property type="molecule type" value="Genomic_DNA"/>
</dbReference>
<dbReference type="InterPro" id="IPR050325">
    <property type="entry name" value="Prot/Nucl_acid_deglycase"/>
</dbReference>
<dbReference type="GO" id="GO:0019172">
    <property type="term" value="F:glyoxalase III activity"/>
    <property type="evidence" value="ECO:0007669"/>
    <property type="project" value="TreeGrafter"/>
</dbReference>